<evidence type="ECO:0000313" key="4">
    <source>
        <dbReference type="EMBL" id="OGZ02032.1"/>
    </source>
</evidence>
<dbReference type="InterPro" id="IPR008972">
    <property type="entry name" value="Cupredoxin"/>
</dbReference>
<feature type="transmembrane region" description="Helical" evidence="2">
    <location>
        <begin position="6"/>
        <end position="27"/>
    </location>
</feature>
<evidence type="ECO:0000259" key="3">
    <source>
        <dbReference type="Pfam" id="PF13473"/>
    </source>
</evidence>
<sequence>MLADTFKKTSVIIGIVFLALLAVVLLVTRKGENVQQKGENQNAASSSESSQATREPVPSGVVVPERGATGVSENVAVPLLTMPSAPRASTQFRKFALRAEGGKFSPDTIIANTGDVIRMNISAIDGDYDFIQPDYGIKASITKGNTGVVEFSPWIDGKYMFFCEQCGGMPGQGKGYIIVASK</sequence>
<evidence type="ECO:0000256" key="1">
    <source>
        <dbReference type="SAM" id="MobiDB-lite"/>
    </source>
</evidence>
<proteinExistence type="predicted"/>
<dbReference type="Gene3D" id="2.60.40.420">
    <property type="entry name" value="Cupredoxins - blue copper proteins"/>
    <property type="match status" value="1"/>
</dbReference>
<reference evidence="4 5" key="1">
    <citation type="journal article" date="2016" name="Nat. Commun.">
        <title>Thousands of microbial genomes shed light on interconnected biogeochemical processes in an aquifer system.</title>
        <authorList>
            <person name="Anantharaman K."/>
            <person name="Brown C.T."/>
            <person name="Hug L.A."/>
            <person name="Sharon I."/>
            <person name="Castelle C.J."/>
            <person name="Probst A.J."/>
            <person name="Thomas B.C."/>
            <person name="Singh A."/>
            <person name="Wilkins M.J."/>
            <person name="Karaoz U."/>
            <person name="Brodie E.L."/>
            <person name="Williams K.H."/>
            <person name="Hubbard S.S."/>
            <person name="Banfield J.F."/>
        </authorList>
    </citation>
    <scope>NUCLEOTIDE SEQUENCE [LARGE SCALE GENOMIC DNA]</scope>
</reference>
<name>A0A1G2CLE8_9BACT</name>
<dbReference type="Pfam" id="PF13473">
    <property type="entry name" value="Cupredoxin_1"/>
    <property type="match status" value="1"/>
</dbReference>
<protein>
    <recommendedName>
        <fullName evidence="3">EfeO-type cupredoxin-like domain-containing protein</fullName>
    </recommendedName>
</protein>
<keyword evidence="2" id="KW-0472">Membrane</keyword>
<accession>A0A1G2CLE8</accession>
<keyword evidence="2" id="KW-1133">Transmembrane helix</keyword>
<keyword evidence="2" id="KW-0812">Transmembrane</keyword>
<feature type="domain" description="EfeO-type cupredoxin-like" evidence="3">
    <location>
        <begin position="79"/>
        <end position="179"/>
    </location>
</feature>
<feature type="compositionally biased region" description="Low complexity" evidence="1">
    <location>
        <begin position="39"/>
        <end position="52"/>
    </location>
</feature>
<evidence type="ECO:0000313" key="5">
    <source>
        <dbReference type="Proteomes" id="UP000178348"/>
    </source>
</evidence>
<comment type="caution">
    <text evidence="4">The sequence shown here is derived from an EMBL/GenBank/DDBJ whole genome shotgun (WGS) entry which is preliminary data.</text>
</comment>
<organism evidence="4 5">
    <name type="scientific">Candidatus Liptonbacteria bacterium RIFCSPLOWO2_01_FULL_53_13</name>
    <dbReference type="NCBI Taxonomy" id="1798651"/>
    <lineage>
        <taxon>Bacteria</taxon>
        <taxon>Candidatus Liptoniibacteriota</taxon>
    </lineage>
</organism>
<dbReference type="Proteomes" id="UP000178348">
    <property type="component" value="Unassembled WGS sequence"/>
</dbReference>
<dbReference type="EMBL" id="MHLB01000024">
    <property type="protein sequence ID" value="OGZ02032.1"/>
    <property type="molecule type" value="Genomic_DNA"/>
</dbReference>
<feature type="region of interest" description="Disordered" evidence="1">
    <location>
        <begin position="35"/>
        <end position="63"/>
    </location>
</feature>
<dbReference type="AlphaFoldDB" id="A0A1G2CLE8"/>
<dbReference type="InterPro" id="IPR028096">
    <property type="entry name" value="EfeO_Cupredoxin"/>
</dbReference>
<evidence type="ECO:0000256" key="2">
    <source>
        <dbReference type="SAM" id="Phobius"/>
    </source>
</evidence>
<dbReference type="SUPFAM" id="SSF49503">
    <property type="entry name" value="Cupredoxins"/>
    <property type="match status" value="1"/>
</dbReference>
<gene>
    <name evidence="4" type="ORF">A2946_03785</name>
</gene>